<dbReference type="PANTHER" id="PTHR21039:SF0">
    <property type="entry name" value="HISTIDINOL-PHOSPHATASE"/>
    <property type="match status" value="1"/>
</dbReference>
<proteinExistence type="inferred from homology"/>
<dbReference type="STRING" id="329046.A0A1Y2BUZ5"/>
<comment type="similarity">
    <text evidence="2 8">Belongs to the PHP hydrolase family. HisK subfamily.</text>
</comment>
<evidence type="ECO:0000256" key="6">
    <source>
        <dbReference type="ARBA" id="ARBA00023102"/>
    </source>
</evidence>
<accession>A0A1Y2BUZ5</accession>
<keyword evidence="11" id="KW-1185">Reference proteome</keyword>
<dbReference type="Proteomes" id="UP000193642">
    <property type="component" value="Unassembled WGS sequence"/>
</dbReference>
<dbReference type="InterPro" id="IPR010140">
    <property type="entry name" value="Histidinol_P_phosphatase_HisJ"/>
</dbReference>
<dbReference type="OrthoDB" id="5957391at2759"/>
<dbReference type="PANTHER" id="PTHR21039">
    <property type="entry name" value="HISTIDINOL PHOSPHATASE-RELATED"/>
    <property type="match status" value="1"/>
</dbReference>
<evidence type="ECO:0000256" key="1">
    <source>
        <dbReference type="ARBA" id="ARBA00004970"/>
    </source>
</evidence>
<keyword evidence="4 8" id="KW-0028">Amino-acid biosynthesis</keyword>
<dbReference type="NCBIfam" id="TIGR01856">
    <property type="entry name" value="hisJ_fam"/>
    <property type="match status" value="1"/>
</dbReference>
<protein>
    <recommendedName>
        <fullName evidence="3 8">Histidinol-phosphatase</fullName>
        <shortName evidence="8">HolPase</shortName>
        <ecNumber evidence="3 8">3.1.3.15</ecNumber>
    </recommendedName>
</protein>
<dbReference type="EC" id="3.1.3.15" evidence="3 8"/>
<dbReference type="InterPro" id="IPR004013">
    <property type="entry name" value="PHP_dom"/>
</dbReference>
<dbReference type="UniPathway" id="UPA00031">
    <property type="reaction ID" value="UER00013"/>
</dbReference>
<evidence type="ECO:0000256" key="4">
    <source>
        <dbReference type="ARBA" id="ARBA00022605"/>
    </source>
</evidence>
<evidence type="ECO:0000256" key="7">
    <source>
        <dbReference type="ARBA" id="ARBA00049158"/>
    </source>
</evidence>
<keyword evidence="6 8" id="KW-0368">Histidine biosynthesis</keyword>
<organism evidence="10 11">
    <name type="scientific">Rhizoclosmatium globosum</name>
    <dbReference type="NCBI Taxonomy" id="329046"/>
    <lineage>
        <taxon>Eukaryota</taxon>
        <taxon>Fungi</taxon>
        <taxon>Fungi incertae sedis</taxon>
        <taxon>Chytridiomycota</taxon>
        <taxon>Chytridiomycota incertae sedis</taxon>
        <taxon>Chytridiomycetes</taxon>
        <taxon>Chytridiales</taxon>
        <taxon>Chytriomycetaceae</taxon>
        <taxon>Rhizoclosmatium</taxon>
    </lineage>
</organism>
<dbReference type="CDD" id="cd12110">
    <property type="entry name" value="PHP_HisPPase_Hisj_like"/>
    <property type="match status" value="1"/>
</dbReference>
<sequence>MPVSLHSHSGQYCKHAKGTLREVVERAVQLGFTAYGLSEHMPRSRPQDLYPEEVELNMTPSDTTNQYLAFLNEARSLQLEFKDRINLLVGMETEWIHGSTLTESNALTATHKLDYLVGSVHHVHEIPIDFDVPMYERAEQRAFEIAGSPATISPTECLFRDYYDAQYDLLVGLKPAVVGHFDLISMYRPGHPLSEVCWEKVKRNVAVIAEYGGIVEVNSRAWKKGLVDAYPQRAIVEYMKAQGVKFCLSDDSHGPNDVGMHYSRLLKYLGEVGITEVYYPAPPSQSGSNSLICIENVTSLPFWKQFASQ</sequence>
<comment type="caution">
    <text evidence="10">The sequence shown here is derived from an EMBL/GenBank/DDBJ whole genome shotgun (WGS) entry which is preliminary data.</text>
</comment>
<dbReference type="Gene3D" id="3.20.20.140">
    <property type="entry name" value="Metal-dependent hydrolases"/>
    <property type="match status" value="1"/>
</dbReference>
<evidence type="ECO:0000259" key="9">
    <source>
        <dbReference type="Pfam" id="PF02811"/>
    </source>
</evidence>
<dbReference type="InterPro" id="IPR016195">
    <property type="entry name" value="Pol/histidinol_Pase-like"/>
</dbReference>
<evidence type="ECO:0000256" key="3">
    <source>
        <dbReference type="ARBA" id="ARBA00013085"/>
    </source>
</evidence>
<evidence type="ECO:0000256" key="5">
    <source>
        <dbReference type="ARBA" id="ARBA00022801"/>
    </source>
</evidence>
<feature type="domain" description="PHP" evidence="9">
    <location>
        <begin position="5"/>
        <end position="219"/>
    </location>
</feature>
<dbReference type="GO" id="GO:0004401">
    <property type="term" value="F:histidinol-phosphatase activity"/>
    <property type="evidence" value="ECO:0007669"/>
    <property type="project" value="UniProtKB-UniRule"/>
</dbReference>
<name>A0A1Y2BUZ5_9FUNG</name>
<gene>
    <name evidence="10" type="ORF">BCR33DRAFT_720609</name>
</gene>
<comment type="pathway">
    <text evidence="1 8">Amino-acid biosynthesis; L-histidine biosynthesis; L-histidine from 5-phospho-alpha-D-ribose 1-diphosphate: step 8/9.</text>
</comment>
<dbReference type="SUPFAM" id="SSF89550">
    <property type="entry name" value="PHP domain-like"/>
    <property type="match status" value="1"/>
</dbReference>
<evidence type="ECO:0000313" key="11">
    <source>
        <dbReference type="Proteomes" id="UP000193642"/>
    </source>
</evidence>
<dbReference type="GO" id="GO:0005737">
    <property type="term" value="C:cytoplasm"/>
    <property type="evidence" value="ECO:0007669"/>
    <property type="project" value="TreeGrafter"/>
</dbReference>
<reference evidence="10 11" key="1">
    <citation type="submission" date="2016-07" db="EMBL/GenBank/DDBJ databases">
        <title>Pervasive Adenine N6-methylation of Active Genes in Fungi.</title>
        <authorList>
            <consortium name="DOE Joint Genome Institute"/>
            <person name="Mondo S.J."/>
            <person name="Dannebaum R.O."/>
            <person name="Kuo R.C."/>
            <person name="Labutti K."/>
            <person name="Haridas S."/>
            <person name="Kuo A."/>
            <person name="Salamov A."/>
            <person name="Ahrendt S.R."/>
            <person name="Lipzen A."/>
            <person name="Sullivan W."/>
            <person name="Andreopoulos W.B."/>
            <person name="Clum A."/>
            <person name="Lindquist E."/>
            <person name="Daum C."/>
            <person name="Ramamoorthy G.K."/>
            <person name="Gryganskyi A."/>
            <person name="Culley D."/>
            <person name="Magnuson J.K."/>
            <person name="James T.Y."/>
            <person name="O'Malley M.A."/>
            <person name="Stajich J.E."/>
            <person name="Spatafora J.W."/>
            <person name="Visel A."/>
            <person name="Grigoriev I.V."/>
        </authorList>
    </citation>
    <scope>NUCLEOTIDE SEQUENCE [LARGE SCALE GENOMIC DNA]</scope>
    <source>
        <strain evidence="10 11">JEL800</strain>
    </source>
</reference>
<dbReference type="AlphaFoldDB" id="A0A1Y2BUZ5"/>
<evidence type="ECO:0000313" key="10">
    <source>
        <dbReference type="EMBL" id="ORY38566.1"/>
    </source>
</evidence>
<keyword evidence="5 8" id="KW-0378">Hydrolase</keyword>
<dbReference type="EMBL" id="MCGO01000043">
    <property type="protein sequence ID" value="ORY38566.1"/>
    <property type="molecule type" value="Genomic_DNA"/>
</dbReference>
<dbReference type="Pfam" id="PF02811">
    <property type="entry name" value="PHP"/>
    <property type="match status" value="1"/>
</dbReference>
<evidence type="ECO:0000256" key="2">
    <source>
        <dbReference type="ARBA" id="ARBA00009152"/>
    </source>
</evidence>
<evidence type="ECO:0000256" key="8">
    <source>
        <dbReference type="RuleBase" id="RU366003"/>
    </source>
</evidence>
<comment type="catalytic activity">
    <reaction evidence="7 8">
        <text>L-histidinol phosphate + H2O = L-histidinol + phosphate</text>
        <dbReference type="Rhea" id="RHEA:14465"/>
        <dbReference type="ChEBI" id="CHEBI:15377"/>
        <dbReference type="ChEBI" id="CHEBI:43474"/>
        <dbReference type="ChEBI" id="CHEBI:57699"/>
        <dbReference type="ChEBI" id="CHEBI:57980"/>
        <dbReference type="EC" id="3.1.3.15"/>
    </reaction>
</comment>
<dbReference type="GO" id="GO:0000105">
    <property type="term" value="P:L-histidine biosynthetic process"/>
    <property type="evidence" value="ECO:0007669"/>
    <property type="project" value="UniProtKB-UniRule"/>
</dbReference>